<evidence type="ECO:0000313" key="8">
    <source>
        <dbReference type="Proteomes" id="UP001603857"/>
    </source>
</evidence>
<dbReference type="PROSITE" id="PS00375">
    <property type="entry name" value="UDPGT"/>
    <property type="match status" value="1"/>
</dbReference>
<comment type="caution">
    <text evidence="7">The sequence shown here is derived from an EMBL/GenBank/DDBJ whole genome shotgun (WGS) entry which is preliminary data.</text>
</comment>
<dbReference type="Pfam" id="PF00201">
    <property type="entry name" value="UDPGT"/>
    <property type="match status" value="1"/>
</dbReference>
<evidence type="ECO:0000259" key="6">
    <source>
        <dbReference type="Pfam" id="PF26168"/>
    </source>
</evidence>
<keyword evidence="3 4" id="KW-0808">Transferase</keyword>
<evidence type="ECO:0000313" key="7">
    <source>
        <dbReference type="EMBL" id="KAL2345116.1"/>
    </source>
</evidence>
<protein>
    <recommendedName>
        <fullName evidence="5">Glycosyltransferase</fullName>
        <ecNumber evidence="5">2.4.1.-</ecNumber>
    </recommendedName>
</protein>
<dbReference type="EMBL" id="JBGMDY010000002">
    <property type="protein sequence ID" value="KAL2345116.1"/>
    <property type="molecule type" value="Genomic_DNA"/>
</dbReference>
<dbReference type="FunFam" id="3.40.50.2000:FF:000071">
    <property type="entry name" value="Glycosyltransferase"/>
    <property type="match status" value="1"/>
</dbReference>
<dbReference type="AlphaFoldDB" id="A0ABD1NAJ3"/>
<evidence type="ECO:0000256" key="4">
    <source>
        <dbReference type="RuleBase" id="RU003718"/>
    </source>
</evidence>
<evidence type="ECO:0000256" key="3">
    <source>
        <dbReference type="ARBA" id="ARBA00022679"/>
    </source>
</evidence>
<keyword evidence="2 4" id="KW-0328">Glycosyltransferase</keyword>
<dbReference type="SUPFAM" id="SSF53756">
    <property type="entry name" value="UDP-Glycosyltransferase/glycogen phosphorylase"/>
    <property type="match status" value="1"/>
</dbReference>
<dbReference type="Gene3D" id="3.40.50.2000">
    <property type="entry name" value="Glycogen Phosphorylase B"/>
    <property type="match status" value="2"/>
</dbReference>
<dbReference type="PANTHER" id="PTHR48047">
    <property type="entry name" value="GLYCOSYLTRANSFERASE"/>
    <property type="match status" value="1"/>
</dbReference>
<dbReference type="InterPro" id="IPR002213">
    <property type="entry name" value="UDP_glucos_trans"/>
</dbReference>
<keyword evidence="8" id="KW-1185">Reference proteome</keyword>
<evidence type="ECO:0000256" key="2">
    <source>
        <dbReference type="ARBA" id="ARBA00022676"/>
    </source>
</evidence>
<dbReference type="EC" id="2.4.1.-" evidence="5"/>
<reference evidence="7 8" key="1">
    <citation type="submission" date="2024-08" db="EMBL/GenBank/DDBJ databases">
        <title>Insights into the chromosomal genome structure of Flemingia macrophylla.</title>
        <authorList>
            <person name="Ding Y."/>
            <person name="Zhao Y."/>
            <person name="Bi W."/>
            <person name="Wu M."/>
            <person name="Zhao G."/>
            <person name="Gong Y."/>
            <person name="Li W."/>
            <person name="Zhang P."/>
        </authorList>
    </citation>
    <scope>NUCLEOTIDE SEQUENCE [LARGE SCALE GENOMIC DNA]</scope>
    <source>
        <strain evidence="7">DYQJB</strain>
        <tissue evidence="7">Leaf</tissue>
    </source>
</reference>
<dbReference type="FunFam" id="3.40.50.2000:FF:000047">
    <property type="entry name" value="Glycosyltransferase"/>
    <property type="match status" value="1"/>
</dbReference>
<sequence>MDFHSNSPHFVLFPHMAQGHIIPMIDIAKLLAQQGVIVTIFTTPKNASRFNSVVSRAVSSGLQIRQIELQFPSKEVGLPEGCESFDMLPSTDVTYKFFNAINMLQETTEELFKTLTPKPSCIISDFCIPWTTQLAEKYGIPQISFHGFSCFYLHCQHQIHTSRVCESIALDSEYFTIPGIPDQIQVTKEQSLTESNSDEMNDYLEKRRVAEMKSYGIIINTFEELEKTYVKDYKKVKNDKVWCIGPVSLCNKDALDKAQRGNLATINEHHCLKWLDSHQPKSVIYVCFGSLCNLIPSLLVELALALEDTKRPFIWVIREGSTFQELEKWIREAGFEERIKDRSLIIRGWAPQVLILSHPAIGGFLTHCGWNSTLEGISAGVPMVTWPLFSDQFLNEKLVTQVLKIGVSVGVEVPMKWGEEEKMDVMVKKEDIKRAICMVLDDDAESKERRERACKLSEMAKIAVEKGGSSHLDITLLIQDVMQQSSKSGA</sequence>
<dbReference type="GO" id="GO:0046527">
    <property type="term" value="F:glucosyltransferase activity"/>
    <property type="evidence" value="ECO:0007669"/>
    <property type="project" value="UniProtKB-ARBA"/>
</dbReference>
<proteinExistence type="inferred from homology"/>
<feature type="domain" description="Glycosyltransferase N-terminal" evidence="6">
    <location>
        <begin position="11"/>
        <end position="247"/>
    </location>
</feature>
<evidence type="ECO:0000256" key="5">
    <source>
        <dbReference type="RuleBase" id="RU362057"/>
    </source>
</evidence>
<dbReference type="PANTHER" id="PTHR48047:SF166">
    <property type="entry name" value="GLYCOSYLTRANSFERASE"/>
    <property type="match status" value="1"/>
</dbReference>
<accession>A0ABD1NAJ3</accession>
<evidence type="ECO:0000256" key="1">
    <source>
        <dbReference type="ARBA" id="ARBA00009995"/>
    </source>
</evidence>
<dbReference type="CDD" id="cd03784">
    <property type="entry name" value="GT1_Gtf-like"/>
    <property type="match status" value="1"/>
</dbReference>
<dbReference type="Pfam" id="PF26168">
    <property type="entry name" value="Glyco_transf_N"/>
    <property type="match status" value="1"/>
</dbReference>
<comment type="similarity">
    <text evidence="1 4">Belongs to the UDP-glycosyltransferase family.</text>
</comment>
<dbReference type="Proteomes" id="UP001603857">
    <property type="component" value="Unassembled WGS sequence"/>
</dbReference>
<organism evidence="7 8">
    <name type="scientific">Flemingia macrophylla</name>
    <dbReference type="NCBI Taxonomy" id="520843"/>
    <lineage>
        <taxon>Eukaryota</taxon>
        <taxon>Viridiplantae</taxon>
        <taxon>Streptophyta</taxon>
        <taxon>Embryophyta</taxon>
        <taxon>Tracheophyta</taxon>
        <taxon>Spermatophyta</taxon>
        <taxon>Magnoliopsida</taxon>
        <taxon>eudicotyledons</taxon>
        <taxon>Gunneridae</taxon>
        <taxon>Pentapetalae</taxon>
        <taxon>rosids</taxon>
        <taxon>fabids</taxon>
        <taxon>Fabales</taxon>
        <taxon>Fabaceae</taxon>
        <taxon>Papilionoideae</taxon>
        <taxon>50 kb inversion clade</taxon>
        <taxon>NPAAA clade</taxon>
        <taxon>indigoferoid/millettioid clade</taxon>
        <taxon>Phaseoleae</taxon>
        <taxon>Flemingia</taxon>
    </lineage>
</organism>
<dbReference type="InterPro" id="IPR035595">
    <property type="entry name" value="UDP_glycos_trans_CS"/>
</dbReference>
<dbReference type="InterPro" id="IPR058980">
    <property type="entry name" value="Glyco_transf_N"/>
</dbReference>
<name>A0ABD1NAJ3_9FABA</name>
<gene>
    <name evidence="7" type="ORF">Fmac_006401</name>
</gene>